<dbReference type="HOGENOM" id="CLU_2479646_0_0_5"/>
<dbReference type="AlphaFoldDB" id="A0L3V9"/>
<dbReference type="KEGG" id="mgm:Mmc1_0125"/>
<proteinExistence type="predicted"/>
<dbReference type="Proteomes" id="UP000002586">
    <property type="component" value="Chromosome"/>
</dbReference>
<name>A0L3V9_MAGMM</name>
<accession>A0L3V9</accession>
<sequence>MADKRTRDLFFFSLNDAKECVMRPFDSYPGMVSILDVPQRRSQESTQRGTFRGVVAGQPHLSRGGRGDFQTILQQTLNKAGKRSDEY</sequence>
<reference evidence="3" key="1">
    <citation type="journal article" date="2009" name="Appl. Environ. Microbiol.">
        <title>Complete genome sequence of the chemolithoautotrophic marine magnetotactic coccus strain MC-1.</title>
        <authorList>
            <person name="Schubbe S."/>
            <person name="Williams T.J."/>
            <person name="Xie G."/>
            <person name="Kiss H.E."/>
            <person name="Brettin T.S."/>
            <person name="Martinez D."/>
            <person name="Ross C.A."/>
            <person name="Schuler D."/>
            <person name="Cox B.L."/>
            <person name="Nealson K.H."/>
            <person name="Bazylinski D.A."/>
        </authorList>
    </citation>
    <scope>NUCLEOTIDE SEQUENCE [LARGE SCALE GENOMIC DNA]</scope>
    <source>
        <strain evidence="3">ATCC BAA-1437 / JCM 17883 / MC-1</strain>
    </source>
</reference>
<keyword evidence="3" id="KW-1185">Reference proteome</keyword>
<feature type="region of interest" description="Disordered" evidence="1">
    <location>
        <begin position="38"/>
        <end position="69"/>
    </location>
</feature>
<evidence type="ECO:0000313" key="2">
    <source>
        <dbReference type="EMBL" id="ABK42652.1"/>
    </source>
</evidence>
<gene>
    <name evidence="2" type="ordered locus">Mmc1_0125</name>
</gene>
<organism evidence="2 3">
    <name type="scientific">Magnetococcus marinus (strain ATCC BAA-1437 / JCM 17883 / MC-1)</name>
    <dbReference type="NCBI Taxonomy" id="156889"/>
    <lineage>
        <taxon>Bacteria</taxon>
        <taxon>Pseudomonadati</taxon>
        <taxon>Pseudomonadota</taxon>
        <taxon>Magnetococcia</taxon>
        <taxon>Magnetococcales</taxon>
        <taxon>Magnetococcaceae</taxon>
        <taxon>Magnetococcus</taxon>
    </lineage>
</organism>
<reference evidence="2 3" key="2">
    <citation type="journal article" date="2012" name="Int. J. Syst. Evol. Microbiol.">
        <title>Magnetococcus marinus gen. nov., sp. nov., a marine, magnetotactic bacterium that represents a novel lineage (Magnetococcaceae fam. nov.; Magnetococcales ord. nov.) at the base of the Alphaproteobacteria.</title>
        <authorList>
            <person name="Bazylinski D.A."/>
            <person name="Williams T.J."/>
            <person name="Lefevre C.T."/>
            <person name="Berg R.J."/>
            <person name="Zhang C.L."/>
            <person name="Bowser S.S."/>
            <person name="Dean A.J."/>
            <person name="Beveridge T.J."/>
        </authorList>
    </citation>
    <scope>NUCLEOTIDE SEQUENCE [LARGE SCALE GENOMIC DNA]</scope>
    <source>
        <strain evidence="3">ATCC BAA-1437 / JCM 17883 / MC-1</strain>
    </source>
</reference>
<protein>
    <submittedName>
        <fullName evidence="2">Uncharacterized protein</fullName>
    </submittedName>
</protein>
<evidence type="ECO:0000256" key="1">
    <source>
        <dbReference type="SAM" id="MobiDB-lite"/>
    </source>
</evidence>
<evidence type="ECO:0000313" key="3">
    <source>
        <dbReference type="Proteomes" id="UP000002586"/>
    </source>
</evidence>
<dbReference type="EMBL" id="CP000471">
    <property type="protein sequence ID" value="ABK42652.1"/>
    <property type="molecule type" value="Genomic_DNA"/>
</dbReference>
<dbReference type="STRING" id="156889.Mmc1_0125"/>